<dbReference type="GO" id="GO:0009190">
    <property type="term" value="P:cyclic nucleotide biosynthetic process"/>
    <property type="evidence" value="ECO:0007669"/>
    <property type="project" value="InterPro"/>
</dbReference>
<dbReference type="PROSITE" id="PS50125">
    <property type="entry name" value="GUANYLATE_CYCLASE_2"/>
    <property type="match status" value="1"/>
</dbReference>
<dbReference type="SMART" id="SM00044">
    <property type="entry name" value="CYCc"/>
    <property type="match status" value="1"/>
</dbReference>
<organism evidence="2">
    <name type="scientific">Alexandrium andersonii</name>
    <dbReference type="NCBI Taxonomy" id="327968"/>
    <lineage>
        <taxon>Eukaryota</taxon>
        <taxon>Sar</taxon>
        <taxon>Alveolata</taxon>
        <taxon>Dinophyceae</taxon>
        <taxon>Gonyaulacales</taxon>
        <taxon>Pyrocystaceae</taxon>
        <taxon>Alexandrium</taxon>
    </lineage>
</organism>
<dbReference type="SUPFAM" id="SSF55073">
    <property type="entry name" value="Nucleotide cyclase"/>
    <property type="match status" value="1"/>
</dbReference>
<proteinExistence type="predicted"/>
<dbReference type="GO" id="GO:0035556">
    <property type="term" value="P:intracellular signal transduction"/>
    <property type="evidence" value="ECO:0007669"/>
    <property type="project" value="InterPro"/>
</dbReference>
<dbReference type="PANTHER" id="PTHR43081">
    <property type="entry name" value="ADENYLATE CYCLASE, TERMINAL-DIFFERENTIATION SPECIFIC-RELATED"/>
    <property type="match status" value="1"/>
</dbReference>
<dbReference type="PANTHER" id="PTHR43081:SF1">
    <property type="entry name" value="ADENYLATE CYCLASE, TERMINAL-DIFFERENTIATION SPECIFIC"/>
    <property type="match status" value="1"/>
</dbReference>
<reference evidence="2" key="1">
    <citation type="submission" date="2021-01" db="EMBL/GenBank/DDBJ databases">
        <authorList>
            <person name="Corre E."/>
            <person name="Pelletier E."/>
            <person name="Niang G."/>
            <person name="Scheremetjew M."/>
            <person name="Finn R."/>
            <person name="Kale V."/>
            <person name="Holt S."/>
            <person name="Cochrane G."/>
            <person name="Meng A."/>
            <person name="Brown T."/>
            <person name="Cohen L."/>
        </authorList>
    </citation>
    <scope>NUCLEOTIDE SEQUENCE</scope>
    <source>
        <strain evidence="2">CCMP2222</strain>
    </source>
</reference>
<accession>A0A7S2BW02</accession>
<name>A0A7S2BW02_9DINO</name>
<dbReference type="EMBL" id="HBGQ01027884">
    <property type="protein sequence ID" value="CAD9408499.1"/>
    <property type="molecule type" value="Transcribed_RNA"/>
</dbReference>
<dbReference type="Pfam" id="PF00211">
    <property type="entry name" value="Guanylate_cyc"/>
    <property type="match status" value="1"/>
</dbReference>
<dbReference type="InterPro" id="IPR001054">
    <property type="entry name" value="A/G_cyclase"/>
</dbReference>
<gene>
    <name evidence="2" type="ORF">AAND1436_LOCUS13785</name>
</gene>
<dbReference type="InterPro" id="IPR029787">
    <property type="entry name" value="Nucleotide_cyclase"/>
</dbReference>
<evidence type="ECO:0000313" key="2">
    <source>
        <dbReference type="EMBL" id="CAD9408499.1"/>
    </source>
</evidence>
<evidence type="ECO:0000259" key="1">
    <source>
        <dbReference type="PROSITE" id="PS50125"/>
    </source>
</evidence>
<feature type="domain" description="Guanylate cyclase" evidence="1">
    <location>
        <begin position="71"/>
        <end position="203"/>
    </location>
</feature>
<dbReference type="AlphaFoldDB" id="A0A7S2BW02"/>
<protein>
    <recommendedName>
        <fullName evidence="1">Guanylate cyclase domain-containing protein</fullName>
    </recommendedName>
</protein>
<sequence>MDSDEDLLQMRNAFIGSRSCISEVSTVQRGVENFTNCLEAFGRFVPLPLVRSIAQGSERRMRLSVSRQDVSIMFLSVRDFASICEALPQSDILLIVMMYQSVMVQIVELYQGTVTEILDDGLLAFWNAPDSVADHAAKACLAALAQMQAAAQLNAQLERLGLPRLDFSIGIHTGQVLSGTVGSDSRMKFGCMGDSVNLTSRLMGLCRYFGVGTVCSAETRQALAPNVGLLLRKLGEVRVKGRKEPTTVFELFGQEDAAPACAQQCPEAAVAGPPIGAPVDLEAGSEGPGALLARRRDGAWRYEQALDAFLGRRFAEAQELVSALLEVNPDDVAAAKLLGRIRECLCEVGSKDAQEAELVGWTGVLQMQDK</sequence>
<dbReference type="CDD" id="cd07302">
    <property type="entry name" value="CHD"/>
    <property type="match status" value="1"/>
</dbReference>
<dbReference type="InterPro" id="IPR050697">
    <property type="entry name" value="Adenylyl/Guanylyl_Cyclase_3/4"/>
</dbReference>
<dbReference type="Gene3D" id="3.30.70.1230">
    <property type="entry name" value="Nucleotide cyclase"/>
    <property type="match status" value="1"/>
</dbReference>